<keyword evidence="9 10" id="KW-0275">Fatty acid biosynthesis</keyword>
<dbReference type="GO" id="GO:0042761">
    <property type="term" value="P:very long-chain fatty acid biosynthetic process"/>
    <property type="evidence" value="ECO:0007669"/>
    <property type="project" value="TreeGrafter"/>
</dbReference>
<dbReference type="EC" id="2.3.1.199" evidence="10"/>
<comment type="similarity">
    <text evidence="10">Belongs to the ELO family.</text>
</comment>
<keyword evidence="6 10" id="KW-1133">Transmembrane helix</keyword>
<feature type="transmembrane region" description="Helical" evidence="10">
    <location>
        <begin position="168"/>
        <end position="188"/>
    </location>
</feature>
<keyword evidence="8 10" id="KW-0472">Membrane</keyword>
<evidence type="ECO:0000256" key="7">
    <source>
        <dbReference type="ARBA" id="ARBA00023098"/>
    </source>
</evidence>
<accession>A0AA50ZNN0</accession>
<dbReference type="GO" id="GO:0019367">
    <property type="term" value="P:fatty acid elongation, saturated fatty acid"/>
    <property type="evidence" value="ECO:0007669"/>
    <property type="project" value="TreeGrafter"/>
</dbReference>
<evidence type="ECO:0000256" key="5">
    <source>
        <dbReference type="ARBA" id="ARBA00022832"/>
    </source>
</evidence>
<dbReference type="PANTHER" id="PTHR11157">
    <property type="entry name" value="FATTY ACID ACYL TRANSFERASE-RELATED"/>
    <property type="match status" value="1"/>
</dbReference>
<sequence>MEVITEQWNQFKDRYEWALSIADGRVKDWPLMHSPIPTLALAAAYLTMVAFGPKIMAPYKPFNLRVPLIIYNLSVMLLNLYIGVELAIVSVKLRYSWFCQPVDYSSNPLEMRIAAGLWWYYISKLVEFADTAFFILRKKNNQLTFLHVYHHSTMFCLWWIGIKWVAGGSSFLAAMMNSFVHVVMYLYYGLSAFGPSVQKYLWWKKHITCIQLIQFSSAGVLGIRAIIVGCDFPLWMQYALVVYMSSFIVLFGQFYVQAYRKKQRRIKETRNGAVSHQNGTGGLVANGVTTSKVTNKSPSSHASKSNKDSKKEDHANGEARTHGHTRTRAQARRSRQDS</sequence>
<dbReference type="InterPro" id="IPR030457">
    <property type="entry name" value="ELO_CS"/>
</dbReference>
<feature type="transmembrane region" description="Helical" evidence="10">
    <location>
        <begin position="118"/>
        <end position="136"/>
    </location>
</feature>
<evidence type="ECO:0000256" key="4">
    <source>
        <dbReference type="ARBA" id="ARBA00022692"/>
    </source>
</evidence>
<feature type="compositionally biased region" description="Polar residues" evidence="11">
    <location>
        <begin position="287"/>
        <end position="303"/>
    </location>
</feature>
<dbReference type="GO" id="GO:0030148">
    <property type="term" value="P:sphingolipid biosynthetic process"/>
    <property type="evidence" value="ECO:0007669"/>
    <property type="project" value="TreeGrafter"/>
</dbReference>
<keyword evidence="3 10" id="KW-0808">Transferase</keyword>
<evidence type="ECO:0000256" key="11">
    <source>
        <dbReference type="SAM" id="MobiDB-lite"/>
    </source>
</evidence>
<comment type="subcellular location">
    <subcellularLocation>
        <location evidence="1">Membrane</location>
        <topology evidence="1">Multi-pass membrane protein</topology>
    </subcellularLocation>
</comment>
<feature type="compositionally biased region" description="Basic residues" evidence="11">
    <location>
        <begin position="322"/>
        <end position="338"/>
    </location>
</feature>
<feature type="transmembrane region" description="Helical" evidence="10">
    <location>
        <begin position="68"/>
        <end position="88"/>
    </location>
</feature>
<evidence type="ECO:0000313" key="12">
    <source>
        <dbReference type="EMBL" id="WMH04139.1"/>
    </source>
</evidence>
<evidence type="ECO:0000256" key="3">
    <source>
        <dbReference type="ARBA" id="ARBA00022679"/>
    </source>
</evidence>
<evidence type="ECO:0000256" key="10">
    <source>
        <dbReference type="RuleBase" id="RU361115"/>
    </source>
</evidence>
<proteinExistence type="evidence at transcript level"/>
<feature type="transmembrane region" description="Helical" evidence="10">
    <location>
        <begin position="209"/>
        <end position="229"/>
    </location>
</feature>
<dbReference type="PROSITE" id="PS01188">
    <property type="entry name" value="ELO"/>
    <property type="match status" value="1"/>
</dbReference>
<evidence type="ECO:0000256" key="6">
    <source>
        <dbReference type="ARBA" id="ARBA00022989"/>
    </source>
</evidence>
<evidence type="ECO:0000256" key="1">
    <source>
        <dbReference type="ARBA" id="ARBA00004141"/>
    </source>
</evidence>
<keyword evidence="5 10" id="KW-0276">Fatty acid metabolism</keyword>
<evidence type="ECO:0000256" key="2">
    <source>
        <dbReference type="ARBA" id="ARBA00022516"/>
    </source>
</evidence>
<dbReference type="AlphaFoldDB" id="A0AA50ZNN0"/>
<protein>
    <recommendedName>
        <fullName evidence="10">Elongation of very long chain fatty acids protein</fullName>
        <ecNumber evidence="10">2.3.1.199</ecNumber>
    </recommendedName>
    <alternativeName>
        <fullName evidence="10">Very-long-chain 3-oxoacyl-CoA synthase</fullName>
    </alternativeName>
</protein>
<organism evidence="12">
    <name type="scientific">Macrobrachium rosenbergii</name>
    <name type="common">Giant fresh water prawn</name>
    <dbReference type="NCBI Taxonomy" id="79674"/>
    <lineage>
        <taxon>Eukaryota</taxon>
        <taxon>Metazoa</taxon>
        <taxon>Ecdysozoa</taxon>
        <taxon>Arthropoda</taxon>
        <taxon>Crustacea</taxon>
        <taxon>Multicrustacea</taxon>
        <taxon>Malacostraca</taxon>
        <taxon>Eumalacostraca</taxon>
        <taxon>Eucarida</taxon>
        <taxon>Decapoda</taxon>
        <taxon>Pleocyemata</taxon>
        <taxon>Caridea</taxon>
        <taxon>Palaemonoidea</taxon>
        <taxon>Palaemonidae</taxon>
        <taxon>Macrobrachium</taxon>
    </lineage>
</organism>
<evidence type="ECO:0000256" key="9">
    <source>
        <dbReference type="ARBA" id="ARBA00023160"/>
    </source>
</evidence>
<dbReference type="GO" id="GO:0034625">
    <property type="term" value="P:fatty acid elongation, monounsaturated fatty acid"/>
    <property type="evidence" value="ECO:0007669"/>
    <property type="project" value="TreeGrafter"/>
</dbReference>
<comment type="catalytic activity">
    <reaction evidence="10">
        <text>a very-long-chain acyl-CoA + malonyl-CoA + H(+) = a very-long-chain 3-oxoacyl-CoA + CO2 + CoA</text>
        <dbReference type="Rhea" id="RHEA:32727"/>
        <dbReference type="ChEBI" id="CHEBI:15378"/>
        <dbReference type="ChEBI" id="CHEBI:16526"/>
        <dbReference type="ChEBI" id="CHEBI:57287"/>
        <dbReference type="ChEBI" id="CHEBI:57384"/>
        <dbReference type="ChEBI" id="CHEBI:90725"/>
        <dbReference type="ChEBI" id="CHEBI:90736"/>
        <dbReference type="EC" id="2.3.1.199"/>
    </reaction>
</comment>
<keyword evidence="7 10" id="KW-0443">Lipid metabolism</keyword>
<reference evidence="12" key="1">
    <citation type="submission" date="2023-06" db="EMBL/GenBank/DDBJ databases">
        <authorList>
            <person name="Sam K.-K."/>
            <person name="Mahandran G."/>
            <person name="Alexander Chong S.C."/>
        </authorList>
    </citation>
    <scope>NUCLEOTIDE SEQUENCE</scope>
</reference>
<feature type="compositionally biased region" description="Basic and acidic residues" evidence="11">
    <location>
        <begin position="305"/>
        <end position="321"/>
    </location>
</feature>
<keyword evidence="2 10" id="KW-0444">Lipid biosynthesis</keyword>
<dbReference type="GO" id="GO:0005789">
    <property type="term" value="C:endoplasmic reticulum membrane"/>
    <property type="evidence" value="ECO:0007669"/>
    <property type="project" value="TreeGrafter"/>
</dbReference>
<feature type="region of interest" description="Disordered" evidence="11">
    <location>
        <begin position="269"/>
        <end position="338"/>
    </location>
</feature>
<feature type="transmembrane region" description="Helical" evidence="10">
    <location>
        <begin position="143"/>
        <end position="162"/>
    </location>
</feature>
<dbReference type="Pfam" id="PF01151">
    <property type="entry name" value="ELO"/>
    <property type="match status" value="1"/>
</dbReference>
<dbReference type="InterPro" id="IPR002076">
    <property type="entry name" value="ELO_fam"/>
</dbReference>
<name>A0AA50ZNN0_MACRS</name>
<feature type="transmembrane region" description="Helical" evidence="10">
    <location>
        <begin position="36"/>
        <end position="56"/>
    </location>
</feature>
<evidence type="ECO:0000256" key="8">
    <source>
        <dbReference type="ARBA" id="ARBA00023136"/>
    </source>
</evidence>
<dbReference type="EMBL" id="OR130526">
    <property type="protein sequence ID" value="WMH04139.1"/>
    <property type="molecule type" value="mRNA"/>
</dbReference>
<dbReference type="PANTHER" id="PTHR11157:SF12">
    <property type="entry name" value="ELONGATION OF VERY LONG CHAIN FATTY ACIDS PROTEIN 4"/>
    <property type="match status" value="1"/>
</dbReference>
<feature type="transmembrane region" description="Helical" evidence="10">
    <location>
        <begin position="235"/>
        <end position="256"/>
    </location>
</feature>
<dbReference type="GO" id="GO:0034626">
    <property type="term" value="P:fatty acid elongation, polyunsaturated fatty acid"/>
    <property type="evidence" value="ECO:0007669"/>
    <property type="project" value="TreeGrafter"/>
</dbReference>
<dbReference type="GO" id="GO:0009922">
    <property type="term" value="F:fatty acid elongase activity"/>
    <property type="evidence" value="ECO:0007669"/>
    <property type="project" value="UniProtKB-EC"/>
</dbReference>
<gene>
    <name evidence="12" type="primary">elovl4</name>
</gene>
<keyword evidence="4 10" id="KW-0812">Transmembrane</keyword>